<dbReference type="GO" id="GO:0008047">
    <property type="term" value="F:enzyme activator activity"/>
    <property type="evidence" value="ECO:0007669"/>
    <property type="project" value="EnsemblFungi"/>
</dbReference>
<dbReference type="GO" id="GO:0006607">
    <property type="term" value="P:NLS-bearing protein import into nucleus"/>
    <property type="evidence" value="ECO:0007669"/>
    <property type="project" value="EnsemblFungi"/>
</dbReference>
<sequence>MTENVNICTKKLFNQLAPTPQNTPSGNSLISISDSKTSCTSPGSITKEKENDPASVQKVLSRNPGLVSMVQGKLSSLVGTSSGYIESLPQEVHRRIEGLQGLQAEYAKLEIEFQDEIMALEKKYHELYQPLYNRRSGIINGVLEPTDEEVETGRKFGKSYDKDSNACDATDVKPVLEDFRGIPCFWLTAMKNISSLAEIITPEDEKALYCLTDIRMSYLDKPGFRLEFYFSDNEFFSNKMISKTYFYRDELGYNGDFIYDHAEGDKIDWKNNKDLTTKVEIKKQRNKNTRQTRVVKKVVPKDSFFRFFQPPALFDQDDDSDIDNRLEADYQYGEDIKEKLIPRAIDWFTGAALAYEEEYDDNSDQDYTDEDENEDEEDEDDEEDDDDNEDNEDDDSKLNRDNKPKHDPAECRQS</sequence>
<organism evidence="4 5">
    <name type="scientific">Pneumocystis jirovecii (strain RU7)</name>
    <name type="common">Human pneumocystis pneumonia agent</name>
    <dbReference type="NCBI Taxonomy" id="1408657"/>
    <lineage>
        <taxon>Eukaryota</taxon>
        <taxon>Fungi</taxon>
        <taxon>Dikarya</taxon>
        <taxon>Ascomycota</taxon>
        <taxon>Taphrinomycotina</taxon>
        <taxon>Pneumocystomycetes</taxon>
        <taxon>Pneumocystaceae</taxon>
        <taxon>Pneumocystis</taxon>
    </lineage>
</organism>
<dbReference type="GO" id="GO:0042274">
    <property type="term" value="P:ribosomal small subunit biogenesis"/>
    <property type="evidence" value="ECO:0007669"/>
    <property type="project" value="EnsemblFungi"/>
</dbReference>
<dbReference type="RefSeq" id="XP_018230378.1">
    <property type="nucleotide sequence ID" value="XM_018373211.1"/>
</dbReference>
<dbReference type="GO" id="GO:0030332">
    <property type="term" value="F:cyclin binding"/>
    <property type="evidence" value="ECO:0007669"/>
    <property type="project" value="EnsemblFungi"/>
</dbReference>
<dbReference type="GeneID" id="28939466"/>
<name>A0A0W4ZTJ4_PNEJ7</name>
<evidence type="ECO:0000313" key="5">
    <source>
        <dbReference type="Proteomes" id="UP000053447"/>
    </source>
</evidence>
<dbReference type="Gene3D" id="1.20.5.1500">
    <property type="match status" value="1"/>
</dbReference>
<dbReference type="GO" id="GO:0032174">
    <property type="term" value="C:cellular bud neck septin collar"/>
    <property type="evidence" value="ECO:0007669"/>
    <property type="project" value="EnsemblFungi"/>
</dbReference>
<dbReference type="GO" id="GO:0005634">
    <property type="term" value="C:nucleus"/>
    <property type="evidence" value="ECO:0007669"/>
    <property type="project" value="InterPro"/>
</dbReference>
<dbReference type="EMBL" id="LFWA01000004">
    <property type="protein sequence ID" value="KTW31686.1"/>
    <property type="molecule type" value="Genomic_DNA"/>
</dbReference>
<dbReference type="VEuPathDB" id="FungiDB:T551_00947"/>
<dbReference type="InterPro" id="IPR002164">
    <property type="entry name" value="NAP_family"/>
</dbReference>
<dbReference type="GO" id="GO:0042393">
    <property type="term" value="F:histone binding"/>
    <property type="evidence" value="ECO:0007669"/>
    <property type="project" value="EnsemblFungi"/>
</dbReference>
<reference evidence="5" key="1">
    <citation type="journal article" date="2016" name="Nat. Commun.">
        <title>Genome analysis of three Pneumocystis species reveals adaptation mechanisms to life exclusively in mammalian hosts.</title>
        <authorList>
            <person name="Ma L."/>
            <person name="Chen Z."/>
            <person name="Huang D.W."/>
            <person name="Kutty G."/>
            <person name="Ishihara M."/>
            <person name="Wang H."/>
            <person name="Abouelleil A."/>
            <person name="Bishop L."/>
            <person name="Davey E."/>
            <person name="Deng R."/>
            <person name="Deng X."/>
            <person name="Fan L."/>
            <person name="Fantoni G."/>
            <person name="Fitzgerald M."/>
            <person name="Gogineni E."/>
            <person name="Goldberg J.M."/>
            <person name="Handley G."/>
            <person name="Hu X."/>
            <person name="Huber C."/>
            <person name="Jiao X."/>
            <person name="Jones K."/>
            <person name="Levin J.Z."/>
            <person name="Liu Y."/>
            <person name="Macdonald P."/>
            <person name="Melnikov A."/>
            <person name="Raley C."/>
            <person name="Sassi M."/>
            <person name="Sherman B.T."/>
            <person name="Song X."/>
            <person name="Sykes S."/>
            <person name="Tran B."/>
            <person name="Walsh L."/>
            <person name="Xia Y."/>
            <person name="Yang J."/>
            <person name="Young S."/>
            <person name="Zeng Q."/>
            <person name="Zheng X."/>
            <person name="Stephens R."/>
            <person name="Nusbaum C."/>
            <person name="Birren B.W."/>
            <person name="Azadi P."/>
            <person name="Lempicki R.A."/>
            <person name="Cuomo C.A."/>
            <person name="Kovacs J.A."/>
        </authorList>
    </citation>
    <scope>NUCLEOTIDE SEQUENCE [LARGE SCALE GENOMIC DNA]</scope>
    <source>
        <strain evidence="5">RU7</strain>
    </source>
</reference>
<dbReference type="GO" id="GO:1990317">
    <property type="term" value="C:Gin4 complex"/>
    <property type="evidence" value="ECO:0007669"/>
    <property type="project" value="EnsemblFungi"/>
</dbReference>
<dbReference type="STRING" id="1408657.A0A0W4ZTJ4"/>
<evidence type="ECO:0008006" key="6">
    <source>
        <dbReference type="Google" id="ProtNLM"/>
    </source>
</evidence>
<dbReference type="FunFam" id="3.30.1120.90:FF:000003">
    <property type="entry name" value="Nucleosome assembly protein"/>
    <property type="match status" value="1"/>
</dbReference>
<feature type="region of interest" description="Disordered" evidence="3">
    <location>
        <begin position="357"/>
        <end position="414"/>
    </location>
</feature>
<feature type="region of interest" description="Disordered" evidence="3">
    <location>
        <begin position="18"/>
        <end position="55"/>
    </location>
</feature>
<dbReference type="GO" id="GO:0006334">
    <property type="term" value="P:nucleosome assembly"/>
    <property type="evidence" value="ECO:0007669"/>
    <property type="project" value="EnsemblFungi"/>
</dbReference>
<accession>A0A0W4ZTJ4</accession>
<evidence type="ECO:0000313" key="4">
    <source>
        <dbReference type="EMBL" id="KTW31686.1"/>
    </source>
</evidence>
<dbReference type="SUPFAM" id="SSF143113">
    <property type="entry name" value="NAP-like"/>
    <property type="match status" value="1"/>
</dbReference>
<dbReference type="Gene3D" id="3.30.1120.90">
    <property type="entry name" value="Nucleosome assembly protein"/>
    <property type="match status" value="1"/>
</dbReference>
<dbReference type="GO" id="GO:0051082">
    <property type="term" value="F:unfolded protein binding"/>
    <property type="evidence" value="ECO:0007669"/>
    <property type="project" value="EnsemblFungi"/>
</dbReference>
<keyword evidence="5" id="KW-1185">Reference proteome</keyword>
<proteinExistence type="inferred from homology"/>
<dbReference type="Proteomes" id="UP000053447">
    <property type="component" value="Unassembled WGS sequence"/>
</dbReference>
<feature type="compositionally biased region" description="Polar residues" evidence="3">
    <location>
        <begin position="18"/>
        <end position="44"/>
    </location>
</feature>
<dbReference type="GO" id="GO:0098841">
    <property type="term" value="P:protein localization to cell division site after cytokinesis"/>
    <property type="evidence" value="ECO:0007669"/>
    <property type="project" value="EnsemblFungi"/>
</dbReference>
<dbReference type="GO" id="GO:0031116">
    <property type="term" value="P:positive regulation of microtubule polymerization"/>
    <property type="evidence" value="ECO:0007669"/>
    <property type="project" value="EnsemblFungi"/>
</dbReference>
<comment type="similarity">
    <text evidence="1 2">Belongs to the nucleosome assembly protein (NAP) family.</text>
</comment>
<dbReference type="GO" id="GO:0006337">
    <property type="term" value="P:nucleosome disassembly"/>
    <property type="evidence" value="ECO:0007669"/>
    <property type="project" value="EnsemblFungi"/>
</dbReference>
<protein>
    <recommendedName>
        <fullName evidence="6">Nucleosome assembly protein</fullName>
    </recommendedName>
</protein>
<evidence type="ECO:0000256" key="1">
    <source>
        <dbReference type="ARBA" id="ARBA00009947"/>
    </source>
</evidence>
<feature type="compositionally biased region" description="Acidic residues" evidence="3">
    <location>
        <begin position="357"/>
        <end position="395"/>
    </location>
</feature>
<comment type="caution">
    <text evidence="4">The sequence shown here is derived from an EMBL/GenBank/DDBJ whole genome shotgun (WGS) entry which is preliminary data.</text>
</comment>
<dbReference type="Pfam" id="PF00956">
    <property type="entry name" value="NAP"/>
    <property type="match status" value="1"/>
</dbReference>
<dbReference type="GO" id="GO:0007117">
    <property type="term" value="P:budding cell bud growth"/>
    <property type="evidence" value="ECO:0007669"/>
    <property type="project" value="EnsemblFungi"/>
</dbReference>
<dbReference type="AlphaFoldDB" id="A0A0W4ZTJ4"/>
<dbReference type="GO" id="GO:0000511">
    <property type="term" value="F:H2A-H2B histone complex chaperone activity"/>
    <property type="evidence" value="ECO:0007669"/>
    <property type="project" value="EnsemblFungi"/>
</dbReference>
<dbReference type="GO" id="GO:0032968">
    <property type="term" value="P:positive regulation of transcription elongation by RNA polymerase II"/>
    <property type="evidence" value="ECO:0007669"/>
    <property type="project" value="EnsemblFungi"/>
</dbReference>
<dbReference type="OrthoDB" id="27325at2759"/>
<evidence type="ECO:0000256" key="3">
    <source>
        <dbReference type="SAM" id="MobiDB-lite"/>
    </source>
</evidence>
<dbReference type="GO" id="GO:0042802">
    <property type="term" value="F:identical protein binding"/>
    <property type="evidence" value="ECO:0007669"/>
    <property type="project" value="EnsemblFungi"/>
</dbReference>
<dbReference type="FunFam" id="1.20.5.1500:FF:000001">
    <property type="entry name" value="Nucleosome assembly protein 1-like 1"/>
    <property type="match status" value="1"/>
</dbReference>
<feature type="compositionally biased region" description="Basic and acidic residues" evidence="3">
    <location>
        <begin position="396"/>
        <end position="414"/>
    </location>
</feature>
<evidence type="ECO:0000256" key="2">
    <source>
        <dbReference type="RuleBase" id="RU003876"/>
    </source>
</evidence>
<dbReference type="eggNOG" id="KOG1507">
    <property type="taxonomic scope" value="Eukaryota"/>
</dbReference>
<dbReference type="PANTHER" id="PTHR11875">
    <property type="entry name" value="TESTIS-SPECIFIC Y-ENCODED PROTEIN"/>
    <property type="match status" value="1"/>
</dbReference>
<gene>
    <name evidence="4" type="ORF">T551_00947</name>
</gene>
<dbReference type="InterPro" id="IPR037231">
    <property type="entry name" value="NAP-like_sf"/>
</dbReference>